<evidence type="ECO:0000256" key="1">
    <source>
        <dbReference type="SAM" id="MobiDB-lite"/>
    </source>
</evidence>
<keyword evidence="3" id="KW-1185">Reference proteome</keyword>
<feature type="region of interest" description="Disordered" evidence="1">
    <location>
        <begin position="56"/>
        <end position="87"/>
    </location>
</feature>
<dbReference type="KEGG" id="scor:J3U87_29100"/>
<proteinExistence type="predicted"/>
<feature type="compositionally biased region" description="Basic residues" evidence="1">
    <location>
        <begin position="75"/>
        <end position="87"/>
    </location>
</feature>
<gene>
    <name evidence="2" type="ORF">J3U87_29100</name>
</gene>
<dbReference type="Proteomes" id="UP000663929">
    <property type="component" value="Chromosome"/>
</dbReference>
<dbReference type="AlphaFoldDB" id="A0A8A4TJD0"/>
<reference evidence="2" key="1">
    <citation type="submission" date="2021-03" db="EMBL/GenBank/DDBJ databases">
        <title>Acanthopleuribacteraceae sp. M133.</title>
        <authorList>
            <person name="Wang G."/>
        </authorList>
    </citation>
    <scope>NUCLEOTIDE SEQUENCE</scope>
    <source>
        <strain evidence="2">M133</strain>
    </source>
</reference>
<name>A0A8A4TJD0_SULCO</name>
<dbReference type="EMBL" id="CP071793">
    <property type="protein sequence ID" value="QTD49660.1"/>
    <property type="molecule type" value="Genomic_DNA"/>
</dbReference>
<protein>
    <submittedName>
        <fullName evidence="2">Uncharacterized protein</fullName>
    </submittedName>
</protein>
<evidence type="ECO:0000313" key="2">
    <source>
        <dbReference type="EMBL" id="QTD49660.1"/>
    </source>
</evidence>
<organism evidence="2 3">
    <name type="scientific">Sulfidibacter corallicola</name>
    <dbReference type="NCBI Taxonomy" id="2818388"/>
    <lineage>
        <taxon>Bacteria</taxon>
        <taxon>Pseudomonadati</taxon>
        <taxon>Acidobacteriota</taxon>
        <taxon>Holophagae</taxon>
        <taxon>Acanthopleuribacterales</taxon>
        <taxon>Acanthopleuribacteraceae</taxon>
        <taxon>Sulfidibacter</taxon>
    </lineage>
</organism>
<accession>A0A8A4TJD0</accession>
<dbReference type="RefSeq" id="WP_237379293.1">
    <property type="nucleotide sequence ID" value="NZ_CP071793.1"/>
</dbReference>
<feature type="compositionally biased region" description="Polar residues" evidence="1">
    <location>
        <begin position="62"/>
        <end position="71"/>
    </location>
</feature>
<sequence>MPLIRNLLFQPITLNTTGDHDAVHLGSRKVLSVPADQISPEIVLAAHRGFIKILPDLKERQTPSASQTGSGRTAPKPRRRTKRSSNR</sequence>
<evidence type="ECO:0000313" key="3">
    <source>
        <dbReference type="Proteomes" id="UP000663929"/>
    </source>
</evidence>